<dbReference type="AlphaFoldDB" id="A0A1Y2GB37"/>
<feature type="compositionally biased region" description="Acidic residues" evidence="1">
    <location>
        <begin position="65"/>
        <end position="81"/>
    </location>
</feature>
<feature type="compositionally biased region" description="Basic and acidic residues" evidence="1">
    <location>
        <begin position="148"/>
        <end position="163"/>
    </location>
</feature>
<name>A0A1Y2GB37_9FUNG</name>
<organism evidence="2 3">
    <name type="scientific">Lobosporangium transversale</name>
    <dbReference type="NCBI Taxonomy" id="64571"/>
    <lineage>
        <taxon>Eukaryota</taxon>
        <taxon>Fungi</taxon>
        <taxon>Fungi incertae sedis</taxon>
        <taxon>Mucoromycota</taxon>
        <taxon>Mortierellomycotina</taxon>
        <taxon>Mortierellomycetes</taxon>
        <taxon>Mortierellales</taxon>
        <taxon>Mortierellaceae</taxon>
        <taxon>Lobosporangium</taxon>
    </lineage>
</organism>
<sequence>MSSTEWPEFESTTSSRKALEWSLRTESELHVGRLEAKLESIKKKQNRATKHRSHDLPQTSQDLIGDPDAEEIQAGQEEADEGLWLLWDNQPSQKTSSSARSQSGIYGSNAIRGPFTEPTAFSGRRSEPDDEETQTQGQDEEEDEDEREERLELAKAQAKHAEEYMDKGRVCSRTCCIIL</sequence>
<feature type="region of interest" description="Disordered" evidence="1">
    <location>
        <begin position="42"/>
        <end position="163"/>
    </location>
</feature>
<reference evidence="2 3" key="1">
    <citation type="submission" date="2016-07" db="EMBL/GenBank/DDBJ databases">
        <title>Pervasive Adenine N6-methylation of Active Genes in Fungi.</title>
        <authorList>
            <consortium name="DOE Joint Genome Institute"/>
            <person name="Mondo S.J."/>
            <person name="Dannebaum R.O."/>
            <person name="Kuo R.C."/>
            <person name="Labutti K."/>
            <person name="Haridas S."/>
            <person name="Kuo A."/>
            <person name="Salamov A."/>
            <person name="Ahrendt S.R."/>
            <person name="Lipzen A."/>
            <person name="Sullivan W."/>
            <person name="Andreopoulos W.B."/>
            <person name="Clum A."/>
            <person name="Lindquist E."/>
            <person name="Daum C."/>
            <person name="Ramamoorthy G.K."/>
            <person name="Gryganskyi A."/>
            <person name="Culley D."/>
            <person name="Magnuson J.K."/>
            <person name="James T.Y."/>
            <person name="O'Malley M.A."/>
            <person name="Stajich J.E."/>
            <person name="Spatafora J.W."/>
            <person name="Visel A."/>
            <person name="Grigoriev I.V."/>
        </authorList>
    </citation>
    <scope>NUCLEOTIDE SEQUENCE [LARGE SCALE GENOMIC DNA]</scope>
    <source>
        <strain evidence="2 3">NRRL 3116</strain>
    </source>
</reference>
<dbReference type="EMBL" id="MCFF01000048">
    <property type="protein sequence ID" value="ORZ05967.1"/>
    <property type="molecule type" value="Genomic_DNA"/>
</dbReference>
<evidence type="ECO:0000256" key="1">
    <source>
        <dbReference type="SAM" id="MobiDB-lite"/>
    </source>
</evidence>
<accession>A0A1Y2GB37</accession>
<dbReference type="GeneID" id="33569964"/>
<feature type="compositionally biased region" description="Acidic residues" evidence="1">
    <location>
        <begin position="128"/>
        <end position="147"/>
    </location>
</feature>
<feature type="compositionally biased region" description="Basic residues" evidence="1">
    <location>
        <begin position="43"/>
        <end position="53"/>
    </location>
</feature>
<dbReference type="OrthoDB" id="2444848at2759"/>
<feature type="compositionally biased region" description="Low complexity" evidence="1">
    <location>
        <begin position="90"/>
        <end position="103"/>
    </location>
</feature>
<protein>
    <submittedName>
        <fullName evidence="2">Uncharacterized protein</fullName>
    </submittedName>
</protein>
<comment type="caution">
    <text evidence="2">The sequence shown here is derived from an EMBL/GenBank/DDBJ whole genome shotgun (WGS) entry which is preliminary data.</text>
</comment>
<keyword evidence="3" id="KW-1185">Reference proteome</keyword>
<evidence type="ECO:0000313" key="2">
    <source>
        <dbReference type="EMBL" id="ORZ05967.1"/>
    </source>
</evidence>
<dbReference type="InParanoid" id="A0A1Y2GB37"/>
<gene>
    <name evidence="2" type="ORF">BCR41DRAFT_389449</name>
</gene>
<proteinExistence type="predicted"/>
<dbReference type="Proteomes" id="UP000193648">
    <property type="component" value="Unassembled WGS sequence"/>
</dbReference>
<evidence type="ECO:0000313" key="3">
    <source>
        <dbReference type="Proteomes" id="UP000193648"/>
    </source>
</evidence>
<dbReference type="RefSeq" id="XP_021877348.1">
    <property type="nucleotide sequence ID" value="XM_022028121.1"/>
</dbReference>